<dbReference type="PANTHER" id="PTHR21625">
    <property type="entry name" value="NYD-SP28 PROTEIN"/>
    <property type="match status" value="1"/>
</dbReference>
<feature type="coiled-coil region" evidence="5">
    <location>
        <begin position="387"/>
        <end position="414"/>
    </location>
</feature>
<dbReference type="EMBL" id="GECU01003402">
    <property type="protein sequence ID" value="JAT04305.1"/>
    <property type="molecule type" value="Transcribed_RNA"/>
</dbReference>
<evidence type="ECO:0000256" key="5">
    <source>
        <dbReference type="SAM" id="Coils"/>
    </source>
</evidence>
<evidence type="ECO:0000256" key="4">
    <source>
        <dbReference type="ARBA" id="ARBA00023273"/>
    </source>
</evidence>
<keyword evidence="4" id="KW-0966">Cell projection</keyword>
<evidence type="ECO:0000256" key="3">
    <source>
        <dbReference type="ARBA" id="ARBA00023069"/>
    </source>
</evidence>
<dbReference type="GO" id="GO:0003352">
    <property type="term" value="P:regulation of cilium movement"/>
    <property type="evidence" value="ECO:0007669"/>
    <property type="project" value="TreeGrafter"/>
</dbReference>
<sequence length="420" mass="49885">MPLTEEEKKRRKAEKKAKKLREVEELRIKIRKDELAREVKTTQGTVANRMKLWYKRNYAARFPLIKDDMEIAWHSFEHALDTKDFIICQLQDRMDEAKMQEAMSWQDFVIKVDNMILDYQKRIDSMDSQYQDHVMQMLYDAVEKAQIQELNQLDLEDYYKTVLYIMEEQFQEASTTAQGEYVTKRDEEAKRGQHLTEMMSAALELVVRKITTDIKQCLQEYRESTDIRRKEVEILRAKDSYYLDVIRRQDIRVAKLCEDMSSLQSQVNERYESRLVLEDLKRDREETYGEYTQARTSLSRSSKLDSTQLLTLTTESKNIIKHLEQVVEKGEKILRLGVLCRNLETQEEKVVPFGFSVDNKSEEFTDDNGYSPFILFWRRYASANLIKRKLEPTLKTLKEENECLKNQLETVLEILSYSQA</sequence>
<keyword evidence="3" id="KW-0969">Cilium</keyword>
<evidence type="ECO:0000313" key="6">
    <source>
        <dbReference type="EMBL" id="JAT04305.1"/>
    </source>
</evidence>
<dbReference type="PANTHER" id="PTHR21625:SF0">
    <property type="entry name" value="DYNEIN REGULATORY COMPLEX SUBUNIT 2"/>
    <property type="match status" value="1"/>
</dbReference>
<dbReference type="GO" id="GO:0005858">
    <property type="term" value="C:axonemal dynein complex"/>
    <property type="evidence" value="ECO:0007669"/>
    <property type="project" value="InterPro"/>
</dbReference>
<keyword evidence="2" id="KW-0282">Flagellum</keyword>
<name>A0A1B6JYM4_9HEMI</name>
<dbReference type="AlphaFoldDB" id="A0A1B6JYM4"/>
<proteinExistence type="predicted"/>
<gene>
    <name evidence="6" type="ORF">g.15350</name>
</gene>
<reference evidence="6" key="1">
    <citation type="submission" date="2015-11" db="EMBL/GenBank/DDBJ databases">
        <title>De novo transcriptome assembly of four potential Pierce s Disease insect vectors from Arizona vineyards.</title>
        <authorList>
            <person name="Tassone E.E."/>
        </authorList>
    </citation>
    <scope>NUCLEOTIDE SEQUENCE</scope>
</reference>
<organism evidence="6">
    <name type="scientific">Homalodisca liturata</name>
    <dbReference type="NCBI Taxonomy" id="320908"/>
    <lineage>
        <taxon>Eukaryota</taxon>
        <taxon>Metazoa</taxon>
        <taxon>Ecdysozoa</taxon>
        <taxon>Arthropoda</taxon>
        <taxon>Hexapoda</taxon>
        <taxon>Insecta</taxon>
        <taxon>Pterygota</taxon>
        <taxon>Neoptera</taxon>
        <taxon>Paraneoptera</taxon>
        <taxon>Hemiptera</taxon>
        <taxon>Auchenorrhyncha</taxon>
        <taxon>Membracoidea</taxon>
        <taxon>Cicadellidae</taxon>
        <taxon>Cicadellinae</taxon>
        <taxon>Proconiini</taxon>
        <taxon>Homalodisca</taxon>
    </lineage>
</organism>
<dbReference type="GO" id="GO:0060285">
    <property type="term" value="P:cilium-dependent cell motility"/>
    <property type="evidence" value="ECO:0007669"/>
    <property type="project" value="TreeGrafter"/>
</dbReference>
<evidence type="ECO:0000256" key="2">
    <source>
        <dbReference type="ARBA" id="ARBA00022846"/>
    </source>
</evidence>
<evidence type="ECO:0000256" key="1">
    <source>
        <dbReference type="ARBA" id="ARBA00004611"/>
    </source>
</evidence>
<protein>
    <recommendedName>
        <fullName evidence="7">Dynein regulatory complex protein 1/2 N-terminal domain-containing protein</fullName>
    </recommendedName>
</protein>
<comment type="subcellular location">
    <subcellularLocation>
        <location evidence="1">Cytoplasm</location>
        <location evidence="1">Cytoskeleton</location>
        <location evidence="1">Flagellum axoneme</location>
    </subcellularLocation>
</comment>
<dbReference type="GO" id="GO:0070286">
    <property type="term" value="P:axonemal dynein complex assembly"/>
    <property type="evidence" value="ECO:0007669"/>
    <property type="project" value="InterPro"/>
</dbReference>
<accession>A0A1B6JYM4</accession>
<dbReference type="InterPro" id="IPR039750">
    <property type="entry name" value="DRC1/DRC2"/>
</dbReference>
<evidence type="ECO:0008006" key="7">
    <source>
        <dbReference type="Google" id="ProtNLM"/>
    </source>
</evidence>
<keyword evidence="5" id="KW-0175">Coiled coil</keyword>